<dbReference type="AlphaFoldDB" id="A0A178M561"/>
<dbReference type="NCBIfam" id="TIGR02710">
    <property type="entry name" value="TIGR02710 family CRISPR-associated CARF protein"/>
    <property type="match status" value="1"/>
</dbReference>
<dbReference type="EMBL" id="LWQS01000072">
    <property type="protein sequence ID" value="OAN43899.1"/>
    <property type="molecule type" value="Genomic_DNA"/>
</dbReference>
<sequence>MDFNEQLRLFCERVGDRRAMALILTGSGQTDTAALLLAALQPQRVAFLLTPETNTFPERVAQQIELSPDPNWLREEVHYTDIKQVYRALRTIIGKWSDLPREQMLVDLTAGTKVMSVGLAKAAYALDLGTIYIESDYQQNKPVPGTQRLIDPPDPYEVFGDLEAEEAARAFNTYDYLSAARIYADLARRVPEPDQVTYAALAQLAIAYTQWEAFDLQAAAQTLQRLLSKPLPGQLAVHHHTLQAQQAALARLVQTIGAMAQPARALATLQDLDAVLPLLGSLHTNALRREAQQRYDTAALLRYRCLELISQHRLATHGVLAEEPDLDTLKKRVPNLDQRYRQIERATGLRERGLQPNRDGTYSSITLLNGYLLLAALNDPLMESVRPLEIRRRSRARNQSILAHGFRQISEAEYRDFVTVVEQLLDQFFAIGQRSRSDWEALYRFVTV</sequence>
<dbReference type="InterPro" id="IPR054008">
    <property type="entry name" value="Csm6_6H"/>
</dbReference>
<comment type="caution">
    <text evidence="2">The sequence shown here is derived from an EMBL/GenBank/DDBJ whole genome shotgun (WGS) entry which is preliminary data.</text>
</comment>
<proteinExistence type="predicted"/>
<keyword evidence="3" id="KW-1185">Reference proteome</keyword>
<dbReference type="Proteomes" id="UP000078287">
    <property type="component" value="Unassembled WGS sequence"/>
</dbReference>
<dbReference type="OrthoDB" id="9770049at2"/>
<protein>
    <submittedName>
        <fullName evidence="2">CRISPR-associated protein</fullName>
    </submittedName>
</protein>
<dbReference type="Gene3D" id="3.40.50.10770">
    <property type="entry name" value="Hypothetical protein VC1899 like domain (Restriction endonuclease-like)"/>
    <property type="match status" value="1"/>
</dbReference>
<organism evidence="2 3">
    <name type="scientific">Chloroflexus islandicus</name>
    <dbReference type="NCBI Taxonomy" id="1707952"/>
    <lineage>
        <taxon>Bacteria</taxon>
        <taxon>Bacillati</taxon>
        <taxon>Chloroflexota</taxon>
        <taxon>Chloroflexia</taxon>
        <taxon>Chloroflexales</taxon>
        <taxon>Chloroflexineae</taxon>
        <taxon>Chloroflexaceae</taxon>
        <taxon>Chloroflexus</taxon>
    </lineage>
</organism>
<evidence type="ECO:0000259" key="1">
    <source>
        <dbReference type="Pfam" id="PF22205"/>
    </source>
</evidence>
<accession>A0A178M561</accession>
<dbReference type="InterPro" id="IPR014082">
    <property type="entry name" value="CRISPR-assoc_prot_Cas02710"/>
</dbReference>
<gene>
    <name evidence="2" type="ORF">A6A03_17575</name>
</gene>
<name>A0A178M561_9CHLR</name>
<dbReference type="STRING" id="1707952.A6A03_17575"/>
<evidence type="ECO:0000313" key="3">
    <source>
        <dbReference type="Proteomes" id="UP000078287"/>
    </source>
</evidence>
<evidence type="ECO:0000313" key="2">
    <source>
        <dbReference type="EMBL" id="OAN43899.1"/>
    </source>
</evidence>
<dbReference type="RefSeq" id="WP_066789849.1">
    <property type="nucleotide sequence ID" value="NZ_LWQS01000072.1"/>
</dbReference>
<feature type="domain" description="Csm6 6H" evidence="1">
    <location>
        <begin position="159"/>
        <end position="250"/>
    </location>
</feature>
<dbReference type="Pfam" id="PF09670">
    <property type="entry name" value="Cas_Cas02710"/>
    <property type="match status" value="1"/>
</dbReference>
<dbReference type="Pfam" id="PF22205">
    <property type="entry name" value="Csm6_6H"/>
    <property type="match status" value="1"/>
</dbReference>
<reference evidence="2 3" key="1">
    <citation type="submission" date="2016-04" db="EMBL/GenBank/DDBJ databases">
        <title>Chloroflexus islandicus sp. nov., a thermophilic filamentous anoxygenic phototrophic bacterium from geyser Strokkur (Iceland).</title>
        <authorList>
            <person name="Gaisin V.A."/>
            <person name="Kalashnikov A.M."/>
            <person name="Sukhacheva M.V."/>
            <person name="Grouzdev D.S."/>
            <person name="Ivanov T.M."/>
            <person name="Kuznetsov B."/>
            <person name="Gorlenko V.M."/>
        </authorList>
    </citation>
    <scope>NUCLEOTIDE SEQUENCE [LARGE SCALE GENOMIC DNA]</scope>
    <source>
        <strain evidence="3">isl-2</strain>
    </source>
</reference>